<evidence type="ECO:0000256" key="1">
    <source>
        <dbReference type="SAM" id="SignalP"/>
    </source>
</evidence>
<dbReference type="InterPro" id="IPR007210">
    <property type="entry name" value="ABC_Gly_betaine_transp_sub-bd"/>
</dbReference>
<dbReference type="Gene3D" id="3.40.190.120">
    <property type="entry name" value="Osmoprotection protein (prox), domain 2"/>
    <property type="match status" value="1"/>
</dbReference>
<dbReference type="CDD" id="cd13606">
    <property type="entry name" value="PBP2_ProX_like"/>
    <property type="match status" value="1"/>
</dbReference>
<evidence type="ECO:0000259" key="2">
    <source>
        <dbReference type="Pfam" id="PF04069"/>
    </source>
</evidence>
<reference evidence="3" key="1">
    <citation type="journal article" date="2021" name="PeerJ">
        <title>Extensive microbial diversity within the chicken gut microbiome revealed by metagenomics and culture.</title>
        <authorList>
            <person name="Gilroy R."/>
            <person name="Ravi A."/>
            <person name="Getino M."/>
            <person name="Pursley I."/>
            <person name="Horton D.L."/>
            <person name="Alikhan N.F."/>
            <person name="Baker D."/>
            <person name="Gharbi K."/>
            <person name="Hall N."/>
            <person name="Watson M."/>
            <person name="Adriaenssens E.M."/>
            <person name="Foster-Nyarko E."/>
            <person name="Jarju S."/>
            <person name="Secka A."/>
            <person name="Antonio M."/>
            <person name="Oren A."/>
            <person name="Chaudhuri R.R."/>
            <person name="La Ragione R."/>
            <person name="Hildebrand F."/>
            <person name="Pallen M.J."/>
        </authorList>
    </citation>
    <scope>NUCLEOTIDE SEQUENCE</scope>
    <source>
        <strain evidence="3">4376</strain>
    </source>
</reference>
<dbReference type="GO" id="GO:0022857">
    <property type="term" value="F:transmembrane transporter activity"/>
    <property type="evidence" value="ECO:0007669"/>
    <property type="project" value="InterPro"/>
</dbReference>
<organism evidence="3 4">
    <name type="scientific">Candidatus Corynebacterium gallistercoris</name>
    <dbReference type="NCBI Taxonomy" id="2838530"/>
    <lineage>
        <taxon>Bacteria</taxon>
        <taxon>Bacillati</taxon>
        <taxon>Actinomycetota</taxon>
        <taxon>Actinomycetes</taxon>
        <taxon>Mycobacteriales</taxon>
        <taxon>Corynebacteriaceae</taxon>
        <taxon>Corynebacterium</taxon>
    </lineage>
</organism>
<feature type="domain" description="ABC-type glycine betaine transport system substrate-binding" evidence="2">
    <location>
        <begin position="39"/>
        <end position="319"/>
    </location>
</feature>
<dbReference type="EMBL" id="DXFZ01000027">
    <property type="protein sequence ID" value="HIW95249.1"/>
    <property type="molecule type" value="Genomic_DNA"/>
</dbReference>
<keyword evidence="1" id="KW-0732">Signal</keyword>
<reference evidence="3" key="2">
    <citation type="submission" date="2021-04" db="EMBL/GenBank/DDBJ databases">
        <authorList>
            <person name="Gilroy R."/>
        </authorList>
    </citation>
    <scope>NUCLEOTIDE SEQUENCE</scope>
    <source>
        <strain evidence="3">4376</strain>
    </source>
</reference>
<comment type="caution">
    <text evidence="3">The sequence shown here is derived from an EMBL/GenBank/DDBJ whole genome shotgun (WGS) entry which is preliminary data.</text>
</comment>
<dbReference type="GO" id="GO:0043190">
    <property type="term" value="C:ATP-binding cassette (ABC) transporter complex"/>
    <property type="evidence" value="ECO:0007669"/>
    <property type="project" value="InterPro"/>
</dbReference>
<dbReference type="AlphaFoldDB" id="A0A9D1UPC2"/>
<feature type="chain" id="PRO_5039368896" evidence="1">
    <location>
        <begin position="23"/>
        <end position="324"/>
    </location>
</feature>
<gene>
    <name evidence="3" type="ORF">H9867_01990</name>
</gene>
<dbReference type="Gene3D" id="3.40.190.10">
    <property type="entry name" value="Periplasmic binding protein-like II"/>
    <property type="match status" value="1"/>
</dbReference>
<evidence type="ECO:0000313" key="4">
    <source>
        <dbReference type="Proteomes" id="UP000824189"/>
    </source>
</evidence>
<dbReference type="Pfam" id="PF04069">
    <property type="entry name" value="OpuAC"/>
    <property type="match status" value="1"/>
</dbReference>
<name>A0A9D1UPC2_9CORY</name>
<accession>A0A9D1UPC2</accession>
<protein>
    <submittedName>
        <fullName evidence="3">ABC transporter substrate-binding protein</fullName>
    </submittedName>
</protein>
<feature type="signal peptide" evidence="1">
    <location>
        <begin position="1"/>
        <end position="22"/>
    </location>
</feature>
<evidence type="ECO:0000313" key="3">
    <source>
        <dbReference type="EMBL" id="HIW95249.1"/>
    </source>
</evidence>
<proteinExistence type="predicted"/>
<sequence>MSKTVKISTTAAGAMALVFTLAACGGGEDPLSSGGDAGAVTVGAANFPESEILGQLYAQVLKEHGVQVEFQGGIGARDVYLAALEAGDIDIVPEYSGNAAQFYATGQPQEAQLTAGATAEDVENVLADVLPEGVEAGEAAPAESKDSYRVSATFAEEHDLRTLEDLARLAESQTITLAGNPELETRPYGPKGLDEVYGVPADKIEFTAISDGGGPLTVGALKDGSVDVADIYTTSPVLDRGGNEVDVVELEDTKRLVLSQHVIPLLRTETFDGLSQEAKDALVELQKALTTEDLKAMNQRNSGEEKAEPAVIATDWLKEKGLAG</sequence>
<dbReference type="SUPFAM" id="SSF53850">
    <property type="entry name" value="Periplasmic binding protein-like II"/>
    <property type="match status" value="1"/>
</dbReference>
<dbReference type="Proteomes" id="UP000824189">
    <property type="component" value="Unassembled WGS sequence"/>
</dbReference>
<dbReference type="PROSITE" id="PS51257">
    <property type="entry name" value="PROKAR_LIPOPROTEIN"/>
    <property type="match status" value="1"/>
</dbReference>